<evidence type="ECO:0000313" key="4">
    <source>
        <dbReference type="Proteomes" id="UP001485476"/>
    </source>
</evidence>
<keyword evidence="4" id="KW-1185">Reference proteome</keyword>
<proteinExistence type="predicted"/>
<keyword evidence="1 3" id="KW-0808">Transferase</keyword>
<reference evidence="3 4" key="1">
    <citation type="submission" date="2024-05" db="EMBL/GenBank/DDBJ databases">
        <title>Whole genome sequences of Mycobacterium canettii strains associated with human tuberculosis in Canada.</title>
        <authorList>
            <person name="Islam M.R."/>
            <person name="Soualhine H."/>
        </authorList>
    </citation>
    <scope>NUCLEOTIDE SEQUENCE [LARGE SCALE GENOMIC DNA]</scope>
    <source>
        <strain evidence="3 4">1901080</strain>
    </source>
</reference>
<protein>
    <submittedName>
        <fullName evidence="3">Class I SAM-dependent methyltransferase</fullName>
        <ecNumber evidence="3">2.1.-.-</ecNumber>
    </submittedName>
</protein>
<dbReference type="InterPro" id="IPR013216">
    <property type="entry name" value="Methyltransf_11"/>
</dbReference>
<feature type="domain" description="Methyltransferase type 11" evidence="2">
    <location>
        <begin position="44"/>
        <end position="142"/>
    </location>
</feature>
<evidence type="ECO:0000259" key="2">
    <source>
        <dbReference type="Pfam" id="PF08241"/>
    </source>
</evidence>
<dbReference type="Proteomes" id="UP001485476">
    <property type="component" value="Unassembled WGS sequence"/>
</dbReference>
<dbReference type="InterPro" id="IPR050447">
    <property type="entry name" value="Erg6_SMT_methyltransf"/>
</dbReference>
<dbReference type="EC" id="2.1.-.-" evidence="3"/>
<name>A0ABV1MJS4_9MYCO</name>
<sequence>MIWGGEDIHVGCYESTRDIRAAGAETVGRMIRPLSTLDDNTALLDLGAGYGGSARRIATECGCSITCLNISEVPNETNRKKNRQAGLDRSIRVIHGSFDDIPEPDSGYDVVWSQDAILHAPDRRKVLKEAFRVLRPGGELIFTDPMQADDVPDGVLQPVYDRLNLRDLGSMRFYA</sequence>
<evidence type="ECO:0000313" key="3">
    <source>
        <dbReference type="EMBL" id="MEQ6322527.1"/>
    </source>
</evidence>
<dbReference type="CDD" id="cd02440">
    <property type="entry name" value="AdoMet_MTases"/>
    <property type="match status" value="1"/>
</dbReference>
<dbReference type="RefSeq" id="WP_080603690.1">
    <property type="nucleotide sequence ID" value="NZ_JBEEEP010000082.1"/>
</dbReference>
<dbReference type="SUPFAM" id="SSF53335">
    <property type="entry name" value="S-adenosyl-L-methionine-dependent methyltransferases"/>
    <property type="match status" value="1"/>
</dbReference>
<evidence type="ECO:0000256" key="1">
    <source>
        <dbReference type="ARBA" id="ARBA00022679"/>
    </source>
</evidence>
<dbReference type="PANTHER" id="PTHR44068">
    <property type="entry name" value="ZGC:194242"/>
    <property type="match status" value="1"/>
</dbReference>
<dbReference type="Pfam" id="PF08241">
    <property type="entry name" value="Methyltransf_11"/>
    <property type="match status" value="1"/>
</dbReference>
<dbReference type="InterPro" id="IPR029063">
    <property type="entry name" value="SAM-dependent_MTases_sf"/>
</dbReference>
<dbReference type="Gene3D" id="3.40.50.150">
    <property type="entry name" value="Vaccinia Virus protein VP39"/>
    <property type="match status" value="1"/>
</dbReference>
<keyword evidence="3" id="KW-0489">Methyltransferase</keyword>
<gene>
    <name evidence="3" type="ORF">ABDZ14_20245</name>
</gene>
<comment type="caution">
    <text evidence="3">The sequence shown here is derived from an EMBL/GenBank/DDBJ whole genome shotgun (WGS) entry which is preliminary data.</text>
</comment>
<dbReference type="GO" id="GO:0008168">
    <property type="term" value="F:methyltransferase activity"/>
    <property type="evidence" value="ECO:0007669"/>
    <property type="project" value="UniProtKB-KW"/>
</dbReference>
<dbReference type="PANTHER" id="PTHR44068:SF11">
    <property type="entry name" value="GERANYL DIPHOSPHATE 2-C-METHYLTRANSFERASE"/>
    <property type="match status" value="1"/>
</dbReference>
<accession>A0ABV1MJS4</accession>
<organism evidence="3 4">
    <name type="scientific">Mycobacterium canetti</name>
    <dbReference type="NCBI Taxonomy" id="78331"/>
    <lineage>
        <taxon>Bacteria</taxon>
        <taxon>Bacillati</taxon>
        <taxon>Actinomycetota</taxon>
        <taxon>Actinomycetes</taxon>
        <taxon>Mycobacteriales</taxon>
        <taxon>Mycobacteriaceae</taxon>
        <taxon>Mycobacterium</taxon>
        <taxon>Mycobacterium tuberculosis complex</taxon>
    </lineage>
</organism>
<dbReference type="GO" id="GO:0032259">
    <property type="term" value="P:methylation"/>
    <property type="evidence" value="ECO:0007669"/>
    <property type="project" value="UniProtKB-KW"/>
</dbReference>
<dbReference type="EMBL" id="JBEEEP010000082">
    <property type="protein sequence ID" value="MEQ6322527.1"/>
    <property type="molecule type" value="Genomic_DNA"/>
</dbReference>